<dbReference type="Ensembl" id="ENSFHET00000030783.1">
    <property type="protein sequence ID" value="ENSFHEP00000035050.1"/>
    <property type="gene ID" value="ENSFHEG00000023087.1"/>
</dbReference>
<evidence type="ECO:0000256" key="3">
    <source>
        <dbReference type="ARBA" id="ARBA00011245"/>
    </source>
</evidence>
<evidence type="ECO:0000256" key="9">
    <source>
        <dbReference type="SAM" id="Phobius"/>
    </source>
</evidence>
<dbReference type="GO" id="GO:0005829">
    <property type="term" value="C:cytosol"/>
    <property type="evidence" value="ECO:0007669"/>
    <property type="project" value="TreeGrafter"/>
</dbReference>
<protein>
    <recommendedName>
        <fullName evidence="5 8">Protein N-terminal glutamine amidohydrolase</fullName>
        <ecNumber evidence="4 8">3.5.1.122</ecNumber>
    </recommendedName>
    <alternativeName>
        <fullName evidence="8">Protein NH2-terminal glutamine deamidase</fullName>
    </alternativeName>
</protein>
<keyword evidence="9" id="KW-0472">Membrane</keyword>
<evidence type="ECO:0000256" key="7">
    <source>
        <dbReference type="ARBA" id="ARBA00048768"/>
    </source>
</evidence>
<feature type="domain" description="Protein N-terminal glutamine amidohydrolase alpha beta roll" evidence="10">
    <location>
        <begin position="38"/>
        <end position="176"/>
    </location>
</feature>
<comment type="catalytic activity">
    <reaction evidence="7 8">
        <text>N-terminal L-glutaminyl-[protein] + H2O = N-terminal L-glutamyl-[protein] + NH4(+)</text>
        <dbReference type="Rhea" id="RHEA:50680"/>
        <dbReference type="Rhea" id="RHEA-COMP:12668"/>
        <dbReference type="Rhea" id="RHEA-COMP:12777"/>
        <dbReference type="ChEBI" id="CHEBI:15377"/>
        <dbReference type="ChEBI" id="CHEBI:28938"/>
        <dbReference type="ChEBI" id="CHEBI:64721"/>
        <dbReference type="ChEBI" id="CHEBI:64722"/>
        <dbReference type="EC" id="3.5.1.122"/>
    </reaction>
</comment>
<dbReference type="Gene3D" id="3.10.620.10">
    <property type="entry name" value="Protein N-terminal glutamine amidohydrolase, alpha beta roll"/>
    <property type="match status" value="1"/>
</dbReference>
<evidence type="ECO:0000256" key="1">
    <source>
        <dbReference type="ARBA" id="ARBA00002022"/>
    </source>
</evidence>
<keyword evidence="12" id="KW-1185">Reference proteome</keyword>
<evidence type="ECO:0000256" key="6">
    <source>
        <dbReference type="ARBA" id="ARBA00022801"/>
    </source>
</evidence>
<dbReference type="Pfam" id="PF09764">
    <property type="entry name" value="Nt_Gln_amidase"/>
    <property type="match status" value="1"/>
</dbReference>
<dbReference type="EC" id="3.5.1.122" evidence="4 8"/>
<dbReference type="GO" id="GO:0008418">
    <property type="term" value="F:protein-N-terminal asparagine amidohydrolase activity"/>
    <property type="evidence" value="ECO:0007669"/>
    <property type="project" value="UniProtKB-UniRule"/>
</dbReference>
<dbReference type="GO" id="GO:0005634">
    <property type="term" value="C:nucleus"/>
    <property type="evidence" value="ECO:0007669"/>
    <property type="project" value="TreeGrafter"/>
</dbReference>
<keyword evidence="9" id="KW-0812">Transmembrane</keyword>
<reference evidence="11" key="2">
    <citation type="submission" date="2025-09" db="UniProtKB">
        <authorList>
            <consortium name="Ensembl"/>
        </authorList>
    </citation>
    <scope>IDENTIFICATION</scope>
</reference>
<accession>A0A3Q2R378</accession>
<evidence type="ECO:0000256" key="8">
    <source>
        <dbReference type="RuleBase" id="RU367082"/>
    </source>
</evidence>
<keyword evidence="6 8" id="KW-0378">Hydrolase</keyword>
<dbReference type="InterPro" id="IPR037132">
    <property type="entry name" value="N_Gln_amidohydro_ab_roll_sf"/>
</dbReference>
<evidence type="ECO:0000256" key="5">
    <source>
        <dbReference type="ARBA" id="ARBA00021247"/>
    </source>
</evidence>
<reference evidence="11" key="1">
    <citation type="submission" date="2025-08" db="UniProtKB">
        <authorList>
            <consortium name="Ensembl"/>
        </authorList>
    </citation>
    <scope>IDENTIFICATION</scope>
</reference>
<comment type="subunit">
    <text evidence="3 8">Monomer.</text>
</comment>
<dbReference type="InterPro" id="IPR023128">
    <property type="entry name" value="Prot_N_Gln_amidohydro_ab_roll"/>
</dbReference>
<dbReference type="Proteomes" id="UP000265000">
    <property type="component" value="Unplaced"/>
</dbReference>
<keyword evidence="9" id="KW-1133">Transmembrane helix</keyword>
<dbReference type="PANTHER" id="PTHR13035">
    <property type="entry name" value="PROTEIN N-TERMINAL GLUTAMINE AMIDOHYDROLASE"/>
    <property type="match status" value="1"/>
</dbReference>
<comment type="function">
    <text evidence="1">Mediates the side-chain deamidation of N-terminal glutamine residues to glutamate, an important step in N-end rule pathway of protein degradation. Conversion of the resulting N-terminal glutamine to glutamate renders the protein susceptible to arginylation, polyubiquitination and degradation as specified by the N-end rule. Does not act on substrates with internal or C-terminal glutamine and does not act on non-glutamine residues in any position. Does not deaminate acetylated N-terminal glutamine. With the exception of proline, all tested second-position residues on substrate peptides do not greatly influence the activity. In contrast, a proline at position 2, virtually abolishes deamidation of N-terminal glutamine.</text>
</comment>
<evidence type="ECO:0000259" key="10">
    <source>
        <dbReference type="Pfam" id="PF09764"/>
    </source>
</evidence>
<dbReference type="GeneTree" id="ENSGT00390000014398"/>
<dbReference type="AlphaFoldDB" id="A0A3Q2R378"/>
<feature type="transmembrane region" description="Helical" evidence="9">
    <location>
        <begin position="16"/>
        <end position="37"/>
    </location>
</feature>
<evidence type="ECO:0000256" key="4">
    <source>
        <dbReference type="ARBA" id="ARBA00012718"/>
    </source>
</evidence>
<name>A0A3Q2R378_FUNHE</name>
<proteinExistence type="inferred from homology"/>
<dbReference type="InterPro" id="IPR039733">
    <property type="entry name" value="NTAQ1"/>
</dbReference>
<organism evidence="11 12">
    <name type="scientific">Fundulus heteroclitus</name>
    <name type="common">Killifish</name>
    <name type="synonym">Mummichog</name>
    <dbReference type="NCBI Taxonomy" id="8078"/>
    <lineage>
        <taxon>Eukaryota</taxon>
        <taxon>Metazoa</taxon>
        <taxon>Chordata</taxon>
        <taxon>Craniata</taxon>
        <taxon>Vertebrata</taxon>
        <taxon>Euteleostomi</taxon>
        <taxon>Actinopterygii</taxon>
        <taxon>Neopterygii</taxon>
        <taxon>Teleostei</taxon>
        <taxon>Neoteleostei</taxon>
        <taxon>Acanthomorphata</taxon>
        <taxon>Ovalentaria</taxon>
        <taxon>Atherinomorphae</taxon>
        <taxon>Cyprinodontiformes</taxon>
        <taxon>Fundulidae</taxon>
        <taxon>Fundulus</taxon>
    </lineage>
</organism>
<dbReference type="STRING" id="8078.ENSFHEP00000035050"/>
<evidence type="ECO:0000256" key="2">
    <source>
        <dbReference type="ARBA" id="ARBA00008985"/>
    </source>
</evidence>
<evidence type="ECO:0000313" key="12">
    <source>
        <dbReference type="Proteomes" id="UP000265000"/>
    </source>
</evidence>
<sequence length="191" mass="22092">MEPKPLAHCLQKYLHLYHILIVVQIWTLTLMMFSVLLQIPLWKQKSGHGNEPVLWDYHVILLQVRPQSESLVYDLDSELSFPCSLRLYGAMAFRSDRHIRPEYHRKLRVIPAESFMLNFASDRSHMRNPDGTWKMPPPPYPALQTAECQMNLDDFISMNPAVGWGTVYSLDQFLHTYTGNPSTTLICSSLS</sequence>
<evidence type="ECO:0000313" key="11">
    <source>
        <dbReference type="Ensembl" id="ENSFHEP00000035050.1"/>
    </source>
</evidence>
<dbReference type="GO" id="GO:0070773">
    <property type="term" value="F:protein-N-terminal glutamine amidohydrolase activity"/>
    <property type="evidence" value="ECO:0007669"/>
    <property type="project" value="UniProtKB-UniRule"/>
</dbReference>
<comment type="similarity">
    <text evidence="2 8">Belongs to the NTAQ1 family.</text>
</comment>
<dbReference type="PANTHER" id="PTHR13035:SF0">
    <property type="entry name" value="PROTEIN N-TERMINAL GLUTAMINE AMIDOHYDROLASE"/>
    <property type="match status" value="1"/>
</dbReference>